<dbReference type="GO" id="GO:0004826">
    <property type="term" value="F:phenylalanine-tRNA ligase activity"/>
    <property type="evidence" value="ECO:0007669"/>
    <property type="project" value="UniProtKB-UniRule"/>
</dbReference>
<evidence type="ECO:0000256" key="7">
    <source>
        <dbReference type="ARBA" id="ARBA00022741"/>
    </source>
</evidence>
<evidence type="ECO:0000256" key="6">
    <source>
        <dbReference type="ARBA" id="ARBA00022723"/>
    </source>
</evidence>
<keyword evidence="9 13" id="KW-0460">Magnesium</keyword>
<dbReference type="GO" id="GO:0005737">
    <property type="term" value="C:cytoplasm"/>
    <property type="evidence" value="ECO:0007669"/>
    <property type="project" value="UniProtKB-SubCell"/>
</dbReference>
<dbReference type="SUPFAM" id="SSF55681">
    <property type="entry name" value="Class II aaRS and biotin synthetases"/>
    <property type="match status" value="1"/>
</dbReference>
<comment type="similarity">
    <text evidence="2 13">Belongs to the class-II aminoacyl-tRNA synthetase family. Phe-tRNA synthetase alpha subunit type 1 subfamily.</text>
</comment>
<dbReference type="InterPro" id="IPR004188">
    <property type="entry name" value="Phe-tRNA_ligase_II_N"/>
</dbReference>
<evidence type="ECO:0000256" key="14">
    <source>
        <dbReference type="SAM" id="Coils"/>
    </source>
</evidence>
<evidence type="ECO:0000256" key="11">
    <source>
        <dbReference type="ARBA" id="ARBA00023146"/>
    </source>
</evidence>
<dbReference type="AlphaFoldDB" id="A0A3S8RMR7"/>
<evidence type="ECO:0000256" key="5">
    <source>
        <dbReference type="ARBA" id="ARBA00022598"/>
    </source>
</evidence>
<dbReference type="GO" id="GO:0016740">
    <property type="term" value="F:transferase activity"/>
    <property type="evidence" value="ECO:0007669"/>
    <property type="project" value="UniProtKB-ARBA"/>
</dbReference>
<dbReference type="RefSeq" id="WP_125164443.1">
    <property type="nucleotide sequence ID" value="NZ_CP034234.1"/>
</dbReference>
<organism evidence="16 17">
    <name type="scientific">Erysipelothrix piscisicarius</name>
    <dbReference type="NCBI Taxonomy" id="2485784"/>
    <lineage>
        <taxon>Bacteria</taxon>
        <taxon>Bacillati</taxon>
        <taxon>Bacillota</taxon>
        <taxon>Erysipelotrichia</taxon>
        <taxon>Erysipelotrichales</taxon>
        <taxon>Erysipelotrichaceae</taxon>
        <taxon>Erysipelothrix</taxon>
    </lineage>
</organism>
<dbReference type="InterPro" id="IPR004529">
    <property type="entry name" value="Phe-tRNA-synth_IIc_asu"/>
</dbReference>
<dbReference type="GO" id="GO:0000287">
    <property type="term" value="F:magnesium ion binding"/>
    <property type="evidence" value="ECO:0007669"/>
    <property type="project" value="UniProtKB-UniRule"/>
</dbReference>
<sequence length="343" mass="39160">MDLKEIMNQGLEAIKSAQSLEHLNDVRIEYLSKKGLLTKVMGQMKDLSNEEKPLFGKRVNEAKQSIESALKEKQADLEAIKLEQDMARDAIDVTLPGTQFKQGSQNPLILMRREMEDFFREMGYKVVEGDEVELDLYNFERANIPQDHPAREMQDTFFIDEHTLLRTHTTAIQMRALEEYAPSVPVKVICPGKVYRRDDDDATHSHQFVQMEGLVLGHGITLSDLKGTLNLFAKRMFGESREIRFRPSYFQFTEPSVEIDVTCHLCGGKGCNICKDTGWIEILGGGMVHPNVLRAAGYDDPTLSGFAFGIGVERIAMLKYGIDDIRSFYTNDKRFIDQFKRFE</sequence>
<evidence type="ECO:0000256" key="13">
    <source>
        <dbReference type="HAMAP-Rule" id="MF_00281"/>
    </source>
</evidence>
<dbReference type="Proteomes" id="UP000278804">
    <property type="component" value="Chromosome"/>
</dbReference>
<keyword evidence="17" id="KW-1185">Reference proteome</keyword>
<dbReference type="GO" id="GO:0006432">
    <property type="term" value="P:phenylalanyl-tRNA aminoacylation"/>
    <property type="evidence" value="ECO:0007669"/>
    <property type="project" value="UniProtKB-UniRule"/>
</dbReference>
<evidence type="ECO:0000256" key="4">
    <source>
        <dbReference type="ARBA" id="ARBA00022490"/>
    </source>
</evidence>
<dbReference type="KEGG" id="eri:EEI45_05450"/>
<dbReference type="NCBIfam" id="TIGR00468">
    <property type="entry name" value="pheS"/>
    <property type="match status" value="1"/>
</dbReference>
<evidence type="ECO:0000256" key="1">
    <source>
        <dbReference type="ARBA" id="ARBA00004496"/>
    </source>
</evidence>
<keyword evidence="4 13" id="KW-0963">Cytoplasm</keyword>
<accession>A0A3S8RMR7</accession>
<keyword evidence="7 13" id="KW-0547">Nucleotide-binding</keyword>
<dbReference type="PROSITE" id="PS50862">
    <property type="entry name" value="AA_TRNA_LIGASE_II"/>
    <property type="match status" value="1"/>
</dbReference>
<evidence type="ECO:0000259" key="15">
    <source>
        <dbReference type="PROSITE" id="PS50862"/>
    </source>
</evidence>
<feature type="binding site" evidence="13">
    <location>
        <position position="254"/>
    </location>
    <ligand>
        <name>Mg(2+)</name>
        <dbReference type="ChEBI" id="CHEBI:18420"/>
        <note>shared with beta subunit</note>
    </ligand>
</feature>
<dbReference type="PANTHER" id="PTHR11538">
    <property type="entry name" value="PHENYLALANYL-TRNA SYNTHETASE"/>
    <property type="match status" value="1"/>
</dbReference>
<comment type="subunit">
    <text evidence="3 13">Tetramer of two alpha and two beta subunits.</text>
</comment>
<dbReference type="GO" id="GO:0140096">
    <property type="term" value="F:catalytic activity, acting on a protein"/>
    <property type="evidence" value="ECO:0007669"/>
    <property type="project" value="UniProtKB-ARBA"/>
</dbReference>
<evidence type="ECO:0000256" key="10">
    <source>
        <dbReference type="ARBA" id="ARBA00022917"/>
    </source>
</evidence>
<keyword evidence="6 13" id="KW-0479">Metal-binding</keyword>
<name>A0A3S8RMR7_9FIRM</name>
<dbReference type="HAMAP" id="MF_00281">
    <property type="entry name" value="Phe_tRNA_synth_alpha1"/>
    <property type="match status" value="1"/>
</dbReference>
<dbReference type="GO" id="GO:0005524">
    <property type="term" value="F:ATP binding"/>
    <property type="evidence" value="ECO:0007669"/>
    <property type="project" value="UniProtKB-UniRule"/>
</dbReference>
<dbReference type="PANTHER" id="PTHR11538:SF41">
    <property type="entry name" value="PHENYLALANINE--TRNA LIGASE, MITOCHONDRIAL"/>
    <property type="match status" value="1"/>
</dbReference>
<keyword evidence="11 13" id="KW-0030">Aminoacyl-tRNA synthetase</keyword>
<dbReference type="InterPro" id="IPR002319">
    <property type="entry name" value="Phenylalanyl-tRNA_Synthase"/>
</dbReference>
<keyword evidence="14" id="KW-0175">Coiled coil</keyword>
<keyword evidence="5 13" id="KW-0436">Ligase</keyword>
<comment type="catalytic activity">
    <reaction evidence="12 13">
        <text>tRNA(Phe) + L-phenylalanine + ATP = L-phenylalanyl-tRNA(Phe) + AMP + diphosphate + H(+)</text>
        <dbReference type="Rhea" id="RHEA:19413"/>
        <dbReference type="Rhea" id="RHEA-COMP:9668"/>
        <dbReference type="Rhea" id="RHEA-COMP:9699"/>
        <dbReference type="ChEBI" id="CHEBI:15378"/>
        <dbReference type="ChEBI" id="CHEBI:30616"/>
        <dbReference type="ChEBI" id="CHEBI:33019"/>
        <dbReference type="ChEBI" id="CHEBI:58095"/>
        <dbReference type="ChEBI" id="CHEBI:78442"/>
        <dbReference type="ChEBI" id="CHEBI:78531"/>
        <dbReference type="ChEBI" id="CHEBI:456215"/>
        <dbReference type="EC" id="6.1.1.20"/>
    </reaction>
</comment>
<evidence type="ECO:0000313" key="16">
    <source>
        <dbReference type="EMBL" id="AZK44265.1"/>
    </source>
</evidence>
<feature type="coiled-coil region" evidence="14">
    <location>
        <begin position="63"/>
        <end position="90"/>
    </location>
</feature>
<dbReference type="SUPFAM" id="SSF46589">
    <property type="entry name" value="tRNA-binding arm"/>
    <property type="match status" value="1"/>
</dbReference>
<feature type="domain" description="Aminoacyl-transfer RNA synthetases class-II family profile" evidence="15">
    <location>
        <begin position="111"/>
        <end position="318"/>
    </location>
</feature>
<dbReference type="InterPro" id="IPR006195">
    <property type="entry name" value="aa-tRNA-synth_II"/>
</dbReference>
<evidence type="ECO:0000256" key="2">
    <source>
        <dbReference type="ARBA" id="ARBA00010207"/>
    </source>
</evidence>
<dbReference type="InterPro" id="IPR010978">
    <property type="entry name" value="tRNA-bd_arm"/>
</dbReference>
<keyword evidence="10 13" id="KW-0648">Protein biosynthesis</keyword>
<dbReference type="InterPro" id="IPR045864">
    <property type="entry name" value="aa-tRNA-synth_II/BPL/LPL"/>
</dbReference>
<evidence type="ECO:0000313" key="17">
    <source>
        <dbReference type="Proteomes" id="UP000278804"/>
    </source>
</evidence>
<dbReference type="InterPro" id="IPR022911">
    <property type="entry name" value="Phe_tRNA_ligase_alpha1_bac"/>
</dbReference>
<comment type="cofactor">
    <cofactor evidence="13">
        <name>Mg(2+)</name>
        <dbReference type="ChEBI" id="CHEBI:18420"/>
    </cofactor>
    <text evidence="13">Binds 2 magnesium ions per tetramer.</text>
</comment>
<dbReference type="CDD" id="cd00496">
    <property type="entry name" value="PheRS_alpha_core"/>
    <property type="match status" value="1"/>
</dbReference>
<evidence type="ECO:0000256" key="8">
    <source>
        <dbReference type="ARBA" id="ARBA00022840"/>
    </source>
</evidence>
<dbReference type="Pfam" id="PF02912">
    <property type="entry name" value="Phe_tRNA-synt_N"/>
    <property type="match status" value="1"/>
</dbReference>
<dbReference type="GO" id="GO:0000049">
    <property type="term" value="F:tRNA binding"/>
    <property type="evidence" value="ECO:0007669"/>
    <property type="project" value="InterPro"/>
</dbReference>
<proteinExistence type="inferred from homology"/>
<gene>
    <name evidence="13" type="primary">pheS</name>
    <name evidence="16" type="ORF">EEI45_05450</name>
</gene>
<dbReference type="FunFam" id="3.30.930.10:FF:000003">
    <property type="entry name" value="Phenylalanine--tRNA ligase alpha subunit"/>
    <property type="match status" value="1"/>
</dbReference>
<dbReference type="EC" id="6.1.1.20" evidence="13"/>
<dbReference type="Pfam" id="PF01409">
    <property type="entry name" value="tRNA-synt_2d"/>
    <property type="match status" value="1"/>
</dbReference>
<evidence type="ECO:0000256" key="12">
    <source>
        <dbReference type="ARBA" id="ARBA00049255"/>
    </source>
</evidence>
<protein>
    <recommendedName>
        <fullName evidence="13">Phenylalanine--tRNA ligase alpha subunit</fullName>
        <ecNumber evidence="13">6.1.1.20</ecNumber>
    </recommendedName>
    <alternativeName>
        <fullName evidence="13">Phenylalanyl-tRNA synthetase alpha subunit</fullName>
        <shortName evidence="13">PheRS</shortName>
    </alternativeName>
</protein>
<dbReference type="EMBL" id="CP034234">
    <property type="protein sequence ID" value="AZK44265.1"/>
    <property type="molecule type" value="Genomic_DNA"/>
</dbReference>
<keyword evidence="8 13" id="KW-0067">ATP-binding</keyword>
<comment type="subcellular location">
    <subcellularLocation>
        <location evidence="1 13">Cytoplasm</location>
    </subcellularLocation>
</comment>
<dbReference type="Gene3D" id="3.30.930.10">
    <property type="entry name" value="Bira Bifunctional Protein, Domain 2"/>
    <property type="match status" value="1"/>
</dbReference>
<evidence type="ECO:0000256" key="9">
    <source>
        <dbReference type="ARBA" id="ARBA00022842"/>
    </source>
</evidence>
<reference evidence="16 17" key="1">
    <citation type="journal article" date="2020" name="Int. J. Syst. Evol. Microbiol.">
        <title>Description of Erysipelothrix piscisicarius sp. nov., an emergent fish pathogen, and assessment of virulence using a tiger barb (Puntigrus tetrazona) infection model.</title>
        <authorList>
            <person name="Pomaranski E.K."/>
            <person name="Griffin M.J."/>
            <person name="Camus A.C."/>
            <person name="Armwood A.R."/>
            <person name="Shelley J."/>
            <person name="Waldbieser G.C."/>
            <person name="LaFrentz B.R."/>
            <person name="Garcia J.C."/>
            <person name="Yanong R."/>
            <person name="Soto E."/>
        </authorList>
    </citation>
    <scope>NUCLEOTIDE SEQUENCE [LARGE SCALE GENOMIC DNA]</scope>
    <source>
        <strain evidence="16 17">15TAL0474</strain>
    </source>
</reference>
<evidence type="ECO:0000256" key="3">
    <source>
        <dbReference type="ARBA" id="ARBA00011209"/>
    </source>
</evidence>